<dbReference type="AlphaFoldDB" id="A0A1R0Y9I3"/>
<comment type="caution">
    <text evidence="1">The sequence shown here is derived from an EMBL/GenBank/DDBJ whole genome shotgun (WGS) entry which is preliminary data.</text>
</comment>
<evidence type="ECO:0000313" key="2">
    <source>
        <dbReference type="Proteomes" id="UP000187439"/>
    </source>
</evidence>
<evidence type="ECO:0000313" key="1">
    <source>
        <dbReference type="EMBL" id="OMD44038.1"/>
    </source>
</evidence>
<sequence>MMVPVKRVQMFEKAYIKDVLRELEVLGYKGDSAKETLLRNYRVIKRWLGFGPNAVNFAREIDDLQKRREIKYDSSNPDHIYIGHLKEEIKIIKKSK</sequence>
<reference evidence="1 2" key="1">
    <citation type="submission" date="2016-10" db="EMBL/GenBank/DDBJ databases">
        <title>Paenibacillus species isolates.</title>
        <authorList>
            <person name="Beno S.M."/>
        </authorList>
    </citation>
    <scope>NUCLEOTIDE SEQUENCE [LARGE SCALE GENOMIC DNA]</scope>
    <source>
        <strain evidence="1 2">FSL H7-0710</strain>
    </source>
</reference>
<gene>
    <name evidence="1" type="ORF">BSK52_00360</name>
</gene>
<dbReference type="Proteomes" id="UP000187439">
    <property type="component" value="Unassembled WGS sequence"/>
</dbReference>
<dbReference type="EMBL" id="MPTC01000001">
    <property type="protein sequence ID" value="OMD44038.1"/>
    <property type="molecule type" value="Genomic_DNA"/>
</dbReference>
<proteinExistence type="predicted"/>
<protein>
    <submittedName>
        <fullName evidence="1">Uncharacterized protein</fullName>
    </submittedName>
</protein>
<organism evidence="1 2">
    <name type="scientific">Paenibacillus odorifer</name>
    <dbReference type="NCBI Taxonomy" id="189426"/>
    <lineage>
        <taxon>Bacteria</taxon>
        <taxon>Bacillati</taxon>
        <taxon>Bacillota</taxon>
        <taxon>Bacilli</taxon>
        <taxon>Bacillales</taxon>
        <taxon>Paenibacillaceae</taxon>
        <taxon>Paenibacillus</taxon>
    </lineage>
</organism>
<accession>A0A1R0Y9I3</accession>
<name>A0A1R0Y9I3_9BACL</name>